<evidence type="ECO:0000313" key="2">
    <source>
        <dbReference type="Proteomes" id="UP001237780"/>
    </source>
</evidence>
<organism evidence="1 2">
    <name type="scientific">Phyllobacterium ifriqiyense</name>
    <dbReference type="NCBI Taxonomy" id="314238"/>
    <lineage>
        <taxon>Bacteria</taxon>
        <taxon>Pseudomonadati</taxon>
        <taxon>Pseudomonadota</taxon>
        <taxon>Alphaproteobacteria</taxon>
        <taxon>Hyphomicrobiales</taxon>
        <taxon>Phyllobacteriaceae</taxon>
        <taxon>Phyllobacterium</taxon>
    </lineage>
</organism>
<comment type="caution">
    <text evidence="1">The sequence shown here is derived from an EMBL/GenBank/DDBJ whole genome shotgun (WGS) entry which is preliminary data.</text>
</comment>
<protein>
    <submittedName>
        <fullName evidence="1">Uncharacterized protein</fullName>
    </submittedName>
</protein>
<gene>
    <name evidence="1" type="ORF">QFZ34_002046</name>
</gene>
<dbReference type="Proteomes" id="UP001237780">
    <property type="component" value="Unassembled WGS sequence"/>
</dbReference>
<keyword evidence="2" id="KW-1185">Reference proteome</keyword>
<sequence length="164" mass="17993">MLIKFDADGKIEPKGKITHIRSDPESQEIIDQFLAKGDWLHLPSIPLPAVAVRDKDGRVVIEDGKVKKEVPGYTTPIATHDFHMVVDGNVVERPTLPAGDVEIKADGKDTYTLDGLPRPCVISVDGEPYEVKGGVLHFATKDAGTYVFEAGFPFVDWRVNVVAK</sequence>
<dbReference type="RefSeq" id="WP_307280122.1">
    <property type="nucleotide sequence ID" value="NZ_JAUSZT010000003.1"/>
</dbReference>
<dbReference type="EMBL" id="JAUSZT010000003">
    <property type="protein sequence ID" value="MDQ0996864.1"/>
    <property type="molecule type" value="Genomic_DNA"/>
</dbReference>
<evidence type="ECO:0000313" key="1">
    <source>
        <dbReference type="EMBL" id="MDQ0996864.1"/>
    </source>
</evidence>
<proteinExistence type="predicted"/>
<name>A0ABU0S807_9HYPH</name>
<accession>A0ABU0S807</accession>
<reference evidence="1 2" key="1">
    <citation type="submission" date="2023-07" db="EMBL/GenBank/DDBJ databases">
        <title>Comparative genomics of wheat-associated soil bacteria to identify genetic determinants of phenazine resistance.</title>
        <authorList>
            <person name="Mouncey N."/>
        </authorList>
    </citation>
    <scope>NUCLEOTIDE SEQUENCE [LARGE SCALE GENOMIC DNA]</scope>
    <source>
        <strain evidence="1 2">W4I11</strain>
    </source>
</reference>